<reference evidence="2 3" key="1">
    <citation type="submission" date="2017-12" db="EMBL/GenBank/DDBJ databases">
        <title>Comparative genomics of Botrytis spp.</title>
        <authorList>
            <person name="Valero-Jimenez C.A."/>
            <person name="Tapia P."/>
            <person name="Veloso J."/>
            <person name="Silva-Moreno E."/>
            <person name="Staats M."/>
            <person name="Valdes J.H."/>
            <person name="Van Kan J.A.L."/>
        </authorList>
    </citation>
    <scope>NUCLEOTIDE SEQUENCE [LARGE SCALE GENOMIC DNA]</scope>
    <source>
        <strain evidence="2 3">Bh0001</strain>
    </source>
</reference>
<gene>
    <name evidence="2" type="ORF">BHYA_0018g00110</name>
</gene>
<dbReference type="Proteomes" id="UP000297814">
    <property type="component" value="Unassembled WGS sequence"/>
</dbReference>
<dbReference type="AlphaFoldDB" id="A0A4Z1H3Q4"/>
<dbReference type="EMBL" id="PQXK01000018">
    <property type="protein sequence ID" value="TGO41640.1"/>
    <property type="molecule type" value="Genomic_DNA"/>
</dbReference>
<comment type="caution">
    <text evidence="2">The sequence shown here is derived from an EMBL/GenBank/DDBJ whole genome shotgun (WGS) entry which is preliminary data.</text>
</comment>
<protein>
    <submittedName>
        <fullName evidence="2">Uncharacterized protein</fullName>
    </submittedName>
</protein>
<name>A0A4Z1H3Q4_9HELO</name>
<keyword evidence="3" id="KW-1185">Reference proteome</keyword>
<organism evidence="2 3">
    <name type="scientific">Botrytis hyacinthi</name>
    <dbReference type="NCBI Taxonomy" id="278943"/>
    <lineage>
        <taxon>Eukaryota</taxon>
        <taxon>Fungi</taxon>
        <taxon>Dikarya</taxon>
        <taxon>Ascomycota</taxon>
        <taxon>Pezizomycotina</taxon>
        <taxon>Leotiomycetes</taxon>
        <taxon>Helotiales</taxon>
        <taxon>Sclerotiniaceae</taxon>
        <taxon>Botrytis</taxon>
    </lineage>
</organism>
<evidence type="ECO:0000256" key="1">
    <source>
        <dbReference type="SAM" id="MobiDB-lite"/>
    </source>
</evidence>
<feature type="region of interest" description="Disordered" evidence="1">
    <location>
        <begin position="497"/>
        <end position="554"/>
    </location>
</feature>
<proteinExistence type="predicted"/>
<evidence type="ECO:0000313" key="2">
    <source>
        <dbReference type="EMBL" id="TGO41640.1"/>
    </source>
</evidence>
<feature type="compositionally biased region" description="Basic and acidic residues" evidence="1">
    <location>
        <begin position="540"/>
        <end position="554"/>
    </location>
</feature>
<accession>A0A4Z1H3Q4</accession>
<feature type="compositionally biased region" description="Polar residues" evidence="1">
    <location>
        <begin position="511"/>
        <end position="526"/>
    </location>
</feature>
<sequence>MASSSDEKVMSDFGHLSSSAAMADNGNLSLSPTITLQTSSSTNSVSASLHELVKDISTLAARLFWVNWHDHEQDQIHDLFDPLGYMTIAITLFESEEITINKEVREPLFGEFKALLSCSKNVMALMKTLEGQTPNVPKNDEIKEFWKKLEVVCTSYMGLGLGAQWLKAFGPGNKTSREAYLLHSKMSDLSCLPELVSELEETYERLDPIGYQQYLALIDVPGKEHETLAKECDEKLIDRMEETNNKHIAIHNFHSKTPPQYAPSLASAKTAVNDTTSTNPGKDTGIKINYEILALHHVPAHIKQDWWILLGCDLKVWPTRREYIMEEWSSSSDILHSAEISRIRQRFQDAARRKMHGCGMRMEIKAGGDVEKQMREDYLRDIVNRLGEKAEKTLLHLCGGGHDVFYSASIMRRYTLEAIESRESSGLFDEPRIMGFEESLKMKRDMEFGRRKWWKKVRDFKGKEWWREGKKIEWWLEAEKVEWSVVLKVEDIDRPKRFMPSGQGDSKEGKTSVSQEMRSSVVQGEKNSSRENMGVNLGHVNEKKDAKEEETMGIEEAERSMRIFVKWMYVEGNGDEEIEG</sequence>
<evidence type="ECO:0000313" key="3">
    <source>
        <dbReference type="Proteomes" id="UP000297814"/>
    </source>
</evidence>